<comment type="caution">
    <text evidence="1">The sequence shown here is derived from an EMBL/GenBank/DDBJ whole genome shotgun (WGS) entry which is preliminary data.</text>
</comment>
<sequence length="294" mass="33564">MSDSETPCLLDYLPPPEDPEESAITKLIKDKLIQEDVIQEEFESSRAREFGTKNPQIQDVPFYNAMIRSNYIPDFAYTIMERKINMRVRRYDGVPTWTLRGRRGQSTTILPDKRIVAIGGVYGGYPTWDVDYCRYNDVLVVQPKQPGQLDSTFTLYGYPEATFPPNAFHSATLVGEDIYIIGGQGSKEKEKVGTETQVFRLSTKDFSIEKVETKGKSPGWICYHQARAISSYEILIEDSTEILEVRSGLTGMARLLKNYVALFNIKNATWKRFLQDEPGDEEIETPYLGSYVFN</sequence>
<gene>
    <name evidence="1" type="ORF">F4821DRAFT_264237</name>
</gene>
<accession>A0ACC0CNY9</accession>
<proteinExistence type="predicted"/>
<keyword evidence="2" id="KW-1185">Reference proteome</keyword>
<evidence type="ECO:0000313" key="1">
    <source>
        <dbReference type="EMBL" id="KAI6082102.1"/>
    </source>
</evidence>
<protein>
    <submittedName>
        <fullName evidence="1">Uncharacterized protein</fullName>
    </submittedName>
</protein>
<evidence type="ECO:0000313" key="2">
    <source>
        <dbReference type="Proteomes" id="UP001497680"/>
    </source>
</evidence>
<dbReference type="EMBL" id="MU394378">
    <property type="protein sequence ID" value="KAI6082102.1"/>
    <property type="molecule type" value="Genomic_DNA"/>
</dbReference>
<organism evidence="1 2">
    <name type="scientific">Hypoxylon rubiginosum</name>
    <dbReference type="NCBI Taxonomy" id="110542"/>
    <lineage>
        <taxon>Eukaryota</taxon>
        <taxon>Fungi</taxon>
        <taxon>Dikarya</taxon>
        <taxon>Ascomycota</taxon>
        <taxon>Pezizomycotina</taxon>
        <taxon>Sordariomycetes</taxon>
        <taxon>Xylariomycetidae</taxon>
        <taxon>Xylariales</taxon>
        <taxon>Hypoxylaceae</taxon>
        <taxon>Hypoxylon</taxon>
    </lineage>
</organism>
<dbReference type="Proteomes" id="UP001497680">
    <property type="component" value="Unassembled WGS sequence"/>
</dbReference>
<reference evidence="1 2" key="1">
    <citation type="journal article" date="2022" name="New Phytol.">
        <title>Ecological generalism drives hyperdiversity of secondary metabolite gene clusters in xylarialean endophytes.</title>
        <authorList>
            <person name="Franco M.E.E."/>
            <person name="Wisecaver J.H."/>
            <person name="Arnold A.E."/>
            <person name="Ju Y.M."/>
            <person name="Slot J.C."/>
            <person name="Ahrendt S."/>
            <person name="Moore L.P."/>
            <person name="Eastman K.E."/>
            <person name="Scott K."/>
            <person name="Konkel Z."/>
            <person name="Mondo S.J."/>
            <person name="Kuo A."/>
            <person name="Hayes R.D."/>
            <person name="Haridas S."/>
            <person name="Andreopoulos B."/>
            <person name="Riley R."/>
            <person name="LaButti K."/>
            <person name="Pangilinan J."/>
            <person name="Lipzen A."/>
            <person name="Amirebrahimi M."/>
            <person name="Yan J."/>
            <person name="Adam C."/>
            <person name="Keymanesh K."/>
            <person name="Ng V."/>
            <person name="Louie K."/>
            <person name="Northen T."/>
            <person name="Drula E."/>
            <person name="Henrissat B."/>
            <person name="Hsieh H.M."/>
            <person name="Youens-Clark K."/>
            <person name="Lutzoni F."/>
            <person name="Miadlikowska J."/>
            <person name="Eastwood D.C."/>
            <person name="Hamelin R.C."/>
            <person name="Grigoriev I.V."/>
            <person name="U'Ren J.M."/>
        </authorList>
    </citation>
    <scope>NUCLEOTIDE SEQUENCE [LARGE SCALE GENOMIC DNA]</scope>
    <source>
        <strain evidence="1 2">ER1909</strain>
    </source>
</reference>
<name>A0ACC0CNY9_9PEZI</name>